<reference evidence="1 2" key="1">
    <citation type="journal article" date="2018" name="Sci. Rep.">
        <title>Genomic signatures of local adaptation to the degree of environmental predictability in rotifers.</title>
        <authorList>
            <person name="Franch-Gras L."/>
            <person name="Hahn C."/>
            <person name="Garcia-Roger E.M."/>
            <person name="Carmona M.J."/>
            <person name="Serra M."/>
            <person name="Gomez A."/>
        </authorList>
    </citation>
    <scope>NUCLEOTIDE SEQUENCE [LARGE SCALE GENOMIC DNA]</scope>
    <source>
        <strain evidence="1">HYR1</strain>
    </source>
</reference>
<protein>
    <submittedName>
        <fullName evidence="1">Uncharacterized protein</fullName>
    </submittedName>
</protein>
<keyword evidence="2" id="KW-1185">Reference proteome</keyword>
<dbReference type="EMBL" id="REGN01000263">
    <property type="protein sequence ID" value="RNA43181.1"/>
    <property type="molecule type" value="Genomic_DNA"/>
</dbReference>
<evidence type="ECO:0000313" key="2">
    <source>
        <dbReference type="Proteomes" id="UP000276133"/>
    </source>
</evidence>
<name>A0A3M7T5D8_BRAPC</name>
<sequence length="124" mass="14401">MEKNGILKKFSKSRISLTSEKKFDSKNANLIKKLVQNFFKPTIWTISCQWAKESKEIKLKDEKFFIPSDDSNKISEAHHLIHGVLVETIGKIGKRLNTLVLIFQKSIRILQVSSDKKEMEPYLH</sequence>
<evidence type="ECO:0000313" key="1">
    <source>
        <dbReference type="EMBL" id="RNA43181.1"/>
    </source>
</evidence>
<comment type="caution">
    <text evidence="1">The sequence shown here is derived from an EMBL/GenBank/DDBJ whole genome shotgun (WGS) entry which is preliminary data.</text>
</comment>
<accession>A0A3M7T5D8</accession>
<dbReference type="AlphaFoldDB" id="A0A3M7T5D8"/>
<dbReference type="Proteomes" id="UP000276133">
    <property type="component" value="Unassembled WGS sequence"/>
</dbReference>
<proteinExistence type="predicted"/>
<gene>
    <name evidence="1" type="ORF">BpHYR1_021244</name>
</gene>
<organism evidence="1 2">
    <name type="scientific">Brachionus plicatilis</name>
    <name type="common">Marine rotifer</name>
    <name type="synonym">Brachionus muelleri</name>
    <dbReference type="NCBI Taxonomy" id="10195"/>
    <lineage>
        <taxon>Eukaryota</taxon>
        <taxon>Metazoa</taxon>
        <taxon>Spiralia</taxon>
        <taxon>Gnathifera</taxon>
        <taxon>Rotifera</taxon>
        <taxon>Eurotatoria</taxon>
        <taxon>Monogononta</taxon>
        <taxon>Pseudotrocha</taxon>
        <taxon>Ploima</taxon>
        <taxon>Brachionidae</taxon>
        <taxon>Brachionus</taxon>
    </lineage>
</organism>